<comment type="caution">
    <text evidence="3">The sequence shown here is derived from an EMBL/GenBank/DDBJ whole genome shotgun (WGS) entry which is preliminary data.</text>
</comment>
<keyword evidence="4" id="KW-1185">Reference proteome</keyword>
<evidence type="ECO:0000313" key="4">
    <source>
        <dbReference type="Proteomes" id="UP000271700"/>
    </source>
</evidence>
<dbReference type="RefSeq" id="WP_010443151.1">
    <property type="nucleotide sequence ID" value="NZ_AEYW01000022.1"/>
</dbReference>
<evidence type="ECO:0000256" key="1">
    <source>
        <dbReference type="SAM" id="MobiDB-lite"/>
    </source>
</evidence>
<dbReference type="AlphaFoldDB" id="A0A497Z711"/>
<feature type="region of interest" description="Disordered" evidence="1">
    <location>
        <begin position="60"/>
        <end position="81"/>
    </location>
</feature>
<dbReference type="EMBL" id="RCCT01000004">
    <property type="protein sequence ID" value="RLK03492.1"/>
    <property type="molecule type" value="Genomic_DNA"/>
</dbReference>
<proteinExistence type="predicted"/>
<sequence>MKKLFVLSTTALIAFTAPAMANGNSDAAKNMADTLSSTPGIGAAAPSVSGKNAIDGIKSDSGWGNAGSRVVSGQQVSRGKK</sequence>
<organism evidence="3 4">
    <name type="scientific">Ruegeria conchae</name>
    <dbReference type="NCBI Taxonomy" id="981384"/>
    <lineage>
        <taxon>Bacteria</taxon>
        <taxon>Pseudomonadati</taxon>
        <taxon>Pseudomonadota</taxon>
        <taxon>Alphaproteobacteria</taxon>
        <taxon>Rhodobacterales</taxon>
        <taxon>Roseobacteraceae</taxon>
        <taxon>Ruegeria</taxon>
    </lineage>
</organism>
<feature type="signal peptide" evidence="2">
    <location>
        <begin position="1"/>
        <end position="21"/>
    </location>
</feature>
<gene>
    <name evidence="3" type="ORF">CLV75_2863</name>
</gene>
<name>A0A497Z711_9RHOB</name>
<feature type="compositionally biased region" description="Polar residues" evidence="1">
    <location>
        <begin position="71"/>
        <end position="81"/>
    </location>
</feature>
<dbReference type="Proteomes" id="UP000271700">
    <property type="component" value="Unassembled WGS sequence"/>
</dbReference>
<reference evidence="3 4" key="1">
    <citation type="submission" date="2018-10" db="EMBL/GenBank/DDBJ databases">
        <title>Genomic Encyclopedia of Archaeal and Bacterial Type Strains, Phase II (KMG-II): from individual species to whole genera.</title>
        <authorList>
            <person name="Goeker M."/>
        </authorList>
    </citation>
    <scope>NUCLEOTIDE SEQUENCE [LARGE SCALE GENOMIC DNA]</scope>
    <source>
        <strain evidence="3 4">DSM 29317</strain>
    </source>
</reference>
<evidence type="ECO:0000256" key="2">
    <source>
        <dbReference type="SAM" id="SignalP"/>
    </source>
</evidence>
<evidence type="ECO:0000313" key="3">
    <source>
        <dbReference type="EMBL" id="RLK03492.1"/>
    </source>
</evidence>
<protein>
    <submittedName>
        <fullName evidence="3">Uncharacterized protein</fullName>
    </submittedName>
</protein>
<keyword evidence="2" id="KW-0732">Signal</keyword>
<feature type="chain" id="PRO_5019734068" evidence="2">
    <location>
        <begin position="22"/>
        <end position="81"/>
    </location>
</feature>
<accession>A0A497Z711</accession>